<evidence type="ECO:0000256" key="5">
    <source>
        <dbReference type="ARBA" id="ARBA00022692"/>
    </source>
</evidence>
<comment type="subcellular location">
    <subcellularLocation>
        <location evidence="1">Cell membrane</location>
        <topology evidence="1">Multi-pass membrane protein</topology>
    </subcellularLocation>
</comment>
<feature type="transmembrane region" description="Helical" evidence="9">
    <location>
        <begin position="263"/>
        <end position="280"/>
    </location>
</feature>
<keyword evidence="6 9" id="KW-1133">Transmembrane helix</keyword>
<dbReference type="OrthoDB" id="5318634at2"/>
<evidence type="ECO:0000256" key="8">
    <source>
        <dbReference type="SAM" id="MobiDB-lite"/>
    </source>
</evidence>
<keyword evidence="5 9" id="KW-0812">Transmembrane</keyword>
<feature type="transmembrane region" description="Helical" evidence="9">
    <location>
        <begin position="206"/>
        <end position="227"/>
    </location>
</feature>
<keyword evidence="4 11" id="KW-0808">Transferase</keyword>
<organism evidence="11 12">
    <name type="scientific">Micromonospora eburnea</name>
    <dbReference type="NCBI Taxonomy" id="227316"/>
    <lineage>
        <taxon>Bacteria</taxon>
        <taxon>Bacillati</taxon>
        <taxon>Actinomycetota</taxon>
        <taxon>Actinomycetes</taxon>
        <taxon>Micromonosporales</taxon>
        <taxon>Micromonosporaceae</taxon>
        <taxon>Micromonospora</taxon>
    </lineage>
</organism>
<feature type="transmembrane region" description="Helical" evidence="9">
    <location>
        <begin position="311"/>
        <end position="333"/>
    </location>
</feature>
<feature type="transmembrane region" description="Helical" evidence="9">
    <location>
        <begin position="287"/>
        <end position="305"/>
    </location>
</feature>
<evidence type="ECO:0000256" key="6">
    <source>
        <dbReference type="ARBA" id="ARBA00022989"/>
    </source>
</evidence>
<dbReference type="GO" id="GO:0005886">
    <property type="term" value="C:plasma membrane"/>
    <property type="evidence" value="ECO:0007669"/>
    <property type="project" value="UniProtKB-SubCell"/>
</dbReference>
<protein>
    <submittedName>
        <fullName evidence="11">Dolichyl-phosphate-mannose-protein mannosyltransferase</fullName>
    </submittedName>
</protein>
<evidence type="ECO:0000256" key="1">
    <source>
        <dbReference type="ARBA" id="ARBA00004651"/>
    </source>
</evidence>
<evidence type="ECO:0000256" key="4">
    <source>
        <dbReference type="ARBA" id="ARBA00022679"/>
    </source>
</evidence>
<keyword evidence="3 11" id="KW-0328">Glycosyltransferase</keyword>
<keyword evidence="12" id="KW-1185">Reference proteome</keyword>
<evidence type="ECO:0000256" key="2">
    <source>
        <dbReference type="ARBA" id="ARBA00022475"/>
    </source>
</evidence>
<evidence type="ECO:0000256" key="3">
    <source>
        <dbReference type="ARBA" id="ARBA00022676"/>
    </source>
</evidence>
<dbReference type="InterPro" id="IPR050297">
    <property type="entry name" value="LipidA_mod_glycosyltrf_83"/>
</dbReference>
<feature type="transmembrane region" description="Helical" evidence="9">
    <location>
        <begin position="340"/>
        <end position="358"/>
    </location>
</feature>
<dbReference type="STRING" id="227316.GA0070604_2259"/>
<evidence type="ECO:0000256" key="9">
    <source>
        <dbReference type="SAM" id="Phobius"/>
    </source>
</evidence>
<dbReference type="EMBL" id="FMHY01000002">
    <property type="protein sequence ID" value="SCL50990.1"/>
    <property type="molecule type" value="Genomic_DNA"/>
</dbReference>
<feature type="transmembrane region" description="Helical" evidence="9">
    <location>
        <begin position="170"/>
        <end position="200"/>
    </location>
</feature>
<name>A0A1C6UA72_9ACTN</name>
<dbReference type="GO" id="GO:0009103">
    <property type="term" value="P:lipopolysaccharide biosynthetic process"/>
    <property type="evidence" value="ECO:0007669"/>
    <property type="project" value="UniProtKB-ARBA"/>
</dbReference>
<dbReference type="Pfam" id="PF13231">
    <property type="entry name" value="PMT_2"/>
    <property type="match status" value="1"/>
</dbReference>
<evidence type="ECO:0000256" key="7">
    <source>
        <dbReference type="ARBA" id="ARBA00023136"/>
    </source>
</evidence>
<evidence type="ECO:0000313" key="12">
    <source>
        <dbReference type="Proteomes" id="UP000199696"/>
    </source>
</evidence>
<dbReference type="PANTHER" id="PTHR33908:SF11">
    <property type="entry name" value="MEMBRANE PROTEIN"/>
    <property type="match status" value="1"/>
</dbReference>
<evidence type="ECO:0000259" key="10">
    <source>
        <dbReference type="Pfam" id="PF13231"/>
    </source>
</evidence>
<proteinExistence type="predicted"/>
<keyword evidence="2" id="KW-1003">Cell membrane</keyword>
<gene>
    <name evidence="11" type="ORF">GA0070604_2259</name>
</gene>
<dbReference type="AlphaFoldDB" id="A0A1C6UA72"/>
<evidence type="ECO:0000313" key="11">
    <source>
        <dbReference type="EMBL" id="SCL50990.1"/>
    </source>
</evidence>
<feature type="transmembrane region" description="Helical" evidence="9">
    <location>
        <begin position="91"/>
        <end position="110"/>
    </location>
</feature>
<dbReference type="RefSeq" id="WP_091117906.1">
    <property type="nucleotide sequence ID" value="NZ_FMHY01000002.1"/>
</dbReference>
<dbReference type="Proteomes" id="UP000199696">
    <property type="component" value="Unassembled WGS sequence"/>
</dbReference>
<reference evidence="12" key="1">
    <citation type="submission" date="2016-06" db="EMBL/GenBank/DDBJ databases">
        <authorList>
            <person name="Varghese N."/>
            <person name="Submissions Spin"/>
        </authorList>
    </citation>
    <scope>NUCLEOTIDE SEQUENCE [LARGE SCALE GENOMIC DNA]</scope>
    <source>
        <strain evidence="12">DSM 44814</strain>
    </source>
</reference>
<feature type="transmembrane region" description="Helical" evidence="9">
    <location>
        <begin position="141"/>
        <end position="158"/>
    </location>
</feature>
<dbReference type="GO" id="GO:0016763">
    <property type="term" value="F:pentosyltransferase activity"/>
    <property type="evidence" value="ECO:0007669"/>
    <property type="project" value="TreeGrafter"/>
</dbReference>
<feature type="region of interest" description="Disordered" evidence="8">
    <location>
        <begin position="470"/>
        <end position="493"/>
    </location>
</feature>
<accession>A0A1C6UA72</accession>
<dbReference type="PANTHER" id="PTHR33908">
    <property type="entry name" value="MANNOSYLTRANSFERASE YKCB-RELATED"/>
    <property type="match status" value="1"/>
</dbReference>
<feature type="domain" description="Glycosyltransferase RgtA/B/C/D-like" evidence="10">
    <location>
        <begin position="72"/>
        <end position="225"/>
    </location>
</feature>
<sequence>MTAAGRRTPTAGWRGYSGGKALAALVALVLAAGVVLRFCATSPLWLDEAQSVAIARLPLPEMFAALRGDGAPPLYYLLLHGWMGLVGTGDWAVRSLSGLFATAALPLWYVTARRSNAGLVTLVLAAGNPWLVRYATEARPYTLVVLLVLLGVLALEGVRRRPGPTRALGLAVIAGLLLLTHYWALFLYAVVGVGLLVSLLRERSRAAWWSIGGLAAGAVLFLPWLPTFLYQNQHTGTPWTGRSGIQVLLSVVTEWSAANVPPAAALVLVTWPLMTWGAIADGRRARLIGATGAATLLLAFAVSWLTGSAVVTRYAAVVLPLAVLVLGVGATLLPRRWMTLVVAGLTVSWLAVDAVLVARPRTDAAVLADLLNRQVTDADTVVFCPDQLGPDIIRRLRHRPRLLSFPEQKWPGRLDWTDYRQRIEAEDPAGLARQVAAGRGGGAVWLIPRYGFRPFGERCQQLGTALTKALGPPQQQQMPSRGGSETVWRWAPP</sequence>
<keyword evidence="7 9" id="KW-0472">Membrane</keyword>
<dbReference type="InterPro" id="IPR038731">
    <property type="entry name" value="RgtA/B/C-like"/>
</dbReference>